<accession>A0A2P4QWV3</accession>
<reference evidence="1 2" key="1">
    <citation type="journal article" date="2013" name="Proc. Natl. Acad. Sci. U.S.A.">
        <title>Genome of an arbuscular mycorrhizal fungus provides insight into the oldest plant symbiosis.</title>
        <authorList>
            <person name="Tisserant E."/>
            <person name="Malbreil M."/>
            <person name="Kuo A."/>
            <person name="Kohler A."/>
            <person name="Symeonidi A."/>
            <person name="Balestrini R."/>
            <person name="Charron P."/>
            <person name="Duensing N."/>
            <person name="Frei Dit Frey N."/>
            <person name="Gianinazzi-Pearson V."/>
            <person name="Gilbert L.B."/>
            <person name="Handa Y."/>
            <person name="Herr J.R."/>
            <person name="Hijri M."/>
            <person name="Koul R."/>
            <person name="Kawaguchi M."/>
            <person name="Krajinski F."/>
            <person name="Lammers P.J."/>
            <person name="Masclaux F.G."/>
            <person name="Murat C."/>
            <person name="Morin E."/>
            <person name="Ndikumana S."/>
            <person name="Pagni M."/>
            <person name="Petitpierre D."/>
            <person name="Requena N."/>
            <person name="Rosikiewicz P."/>
            <person name="Riley R."/>
            <person name="Saito K."/>
            <person name="San Clemente H."/>
            <person name="Shapiro H."/>
            <person name="van Tuinen D."/>
            <person name="Becard G."/>
            <person name="Bonfante P."/>
            <person name="Paszkowski U."/>
            <person name="Shachar-Hill Y.Y."/>
            <person name="Tuskan G.A."/>
            <person name="Young P.W."/>
            <person name="Sanders I.R."/>
            <person name="Henrissat B."/>
            <person name="Rensing S.A."/>
            <person name="Grigoriev I.V."/>
            <person name="Corradi N."/>
            <person name="Roux C."/>
            <person name="Martin F."/>
        </authorList>
    </citation>
    <scope>NUCLEOTIDE SEQUENCE [LARGE SCALE GENOMIC DNA]</scope>
    <source>
        <strain evidence="1 2">DAOM 197198</strain>
    </source>
</reference>
<evidence type="ECO:0000313" key="2">
    <source>
        <dbReference type="Proteomes" id="UP000018888"/>
    </source>
</evidence>
<gene>
    <name evidence="1" type="ORF">GLOIN_2v1834679</name>
</gene>
<name>A0A2P4QWV3_RHIID</name>
<dbReference type="CDD" id="cd10229">
    <property type="entry name" value="ASKHA_NBD_HSP70_HSPA12"/>
    <property type="match status" value="1"/>
</dbReference>
<dbReference type="SUPFAM" id="SSF53067">
    <property type="entry name" value="Actin-like ATPase domain"/>
    <property type="match status" value="2"/>
</dbReference>
<dbReference type="VEuPathDB" id="FungiDB:RhiirFUN_001132"/>
<dbReference type="Proteomes" id="UP000018888">
    <property type="component" value="Unassembled WGS sequence"/>
</dbReference>
<dbReference type="EMBL" id="AUPC02000007">
    <property type="protein sequence ID" value="POG82038.1"/>
    <property type="molecule type" value="Genomic_DNA"/>
</dbReference>
<proteinExistence type="predicted"/>
<dbReference type="PANTHER" id="PTHR14187:SF5">
    <property type="entry name" value="HEAT SHOCK 70 KDA PROTEIN 12A"/>
    <property type="match status" value="1"/>
</dbReference>
<sequence length="555" mass="63258">MDVRVVISIDFGTTYSGFAYAHKVNTEIITNDTWPDQIGPLKTNTVLQYDKNFKNVEEWGFPALAKKPKKSKGKSKNQNASKPIEHFKLHLGNMPDNEKPVMPKGINYRKAIVDYLKCMGKLIKETIGTRWPNVKFMDQVLIILTVPAGFSDQAKAIMRECIYEAGLINTKSSEKLQFTTEREAAAVYCMKVLKEHILDIVGSMYTNFLIVDCGGGTVDLTTRQLLENDKLGEKTIRACGFCGGVYVDKSFLAFIGGKIGPSVLTLLQENYYGQLQYMVQEFCKKVKLLFTGNKEEYKSFDLDLEDVCPIIKQYVTGDKLEQLEEDEWIIELKFEDVKRMFDPVINKIIKLIREQLNNSGTISAMFLVGGFSESKYLQKRIREEFSSKVKNSNISVPSQPVAAIVRGALEYGLNMKKIKSRRLPLSYGIELAPLWKPGDPPERRQTHDRIFKFRRLVERGIEVDTDEEFGLELHPSYANQTELSIEVYSTTANEATYCDEPGMKKVGELRLDFPDPHLGFQRTIKFTLTFGQMEIRAYARNQQGKSTNAIFEFLI</sequence>
<reference evidence="1 2" key="2">
    <citation type="journal article" date="2018" name="New Phytol.">
        <title>High intraspecific genome diversity in the model arbuscular mycorrhizal symbiont Rhizophagus irregularis.</title>
        <authorList>
            <person name="Chen E.C.H."/>
            <person name="Morin E."/>
            <person name="Beaudet D."/>
            <person name="Noel J."/>
            <person name="Yildirir G."/>
            <person name="Ndikumana S."/>
            <person name="Charron P."/>
            <person name="St-Onge C."/>
            <person name="Giorgi J."/>
            <person name="Kruger M."/>
            <person name="Marton T."/>
            <person name="Ropars J."/>
            <person name="Grigoriev I.V."/>
            <person name="Hainaut M."/>
            <person name="Henrissat B."/>
            <person name="Roux C."/>
            <person name="Martin F."/>
            <person name="Corradi N."/>
        </authorList>
    </citation>
    <scope>NUCLEOTIDE SEQUENCE [LARGE SCALE GENOMIC DNA]</scope>
    <source>
        <strain evidence="1 2">DAOM 197198</strain>
    </source>
</reference>
<dbReference type="Gene3D" id="3.30.420.40">
    <property type="match status" value="1"/>
</dbReference>
<dbReference type="AlphaFoldDB" id="A0A2P4QWV3"/>
<protein>
    <recommendedName>
        <fullName evidence="3">Actin-like ATPase domain-containing protein</fullName>
    </recommendedName>
</protein>
<keyword evidence="2" id="KW-1185">Reference proteome</keyword>
<dbReference type="PANTHER" id="PTHR14187">
    <property type="entry name" value="ALPHA KINASE/ELONGATION FACTOR 2 KINASE"/>
    <property type="match status" value="1"/>
</dbReference>
<dbReference type="InterPro" id="IPR043129">
    <property type="entry name" value="ATPase_NBD"/>
</dbReference>
<organism evidence="1 2">
    <name type="scientific">Rhizophagus irregularis (strain DAOM 181602 / DAOM 197198 / MUCL 43194)</name>
    <name type="common">Arbuscular mycorrhizal fungus</name>
    <name type="synonym">Glomus intraradices</name>
    <dbReference type="NCBI Taxonomy" id="747089"/>
    <lineage>
        <taxon>Eukaryota</taxon>
        <taxon>Fungi</taxon>
        <taxon>Fungi incertae sedis</taxon>
        <taxon>Mucoromycota</taxon>
        <taxon>Glomeromycotina</taxon>
        <taxon>Glomeromycetes</taxon>
        <taxon>Glomerales</taxon>
        <taxon>Glomeraceae</taxon>
        <taxon>Rhizophagus</taxon>
    </lineage>
</organism>
<evidence type="ECO:0000313" key="1">
    <source>
        <dbReference type="EMBL" id="POG82038.1"/>
    </source>
</evidence>
<comment type="caution">
    <text evidence="1">The sequence shown here is derived from an EMBL/GenBank/DDBJ whole genome shotgun (WGS) entry which is preliminary data.</text>
</comment>
<evidence type="ECO:0008006" key="3">
    <source>
        <dbReference type="Google" id="ProtNLM"/>
    </source>
</evidence>